<dbReference type="EMBL" id="BMAU01021220">
    <property type="protein sequence ID" value="GFY00353.1"/>
    <property type="molecule type" value="Genomic_DNA"/>
</dbReference>
<comment type="caution">
    <text evidence="2">The sequence shown here is derived from an EMBL/GenBank/DDBJ whole genome shotgun (WGS) entry which is preliminary data.</text>
</comment>
<evidence type="ECO:0000313" key="3">
    <source>
        <dbReference type="Proteomes" id="UP000887159"/>
    </source>
</evidence>
<gene>
    <name evidence="2" type="ORF">TNCV_1663921</name>
</gene>
<keyword evidence="3" id="KW-1185">Reference proteome</keyword>
<organism evidence="2 3">
    <name type="scientific">Trichonephila clavipes</name>
    <name type="common">Golden silk orbweaver</name>
    <name type="synonym">Nephila clavipes</name>
    <dbReference type="NCBI Taxonomy" id="2585209"/>
    <lineage>
        <taxon>Eukaryota</taxon>
        <taxon>Metazoa</taxon>
        <taxon>Ecdysozoa</taxon>
        <taxon>Arthropoda</taxon>
        <taxon>Chelicerata</taxon>
        <taxon>Arachnida</taxon>
        <taxon>Araneae</taxon>
        <taxon>Araneomorphae</taxon>
        <taxon>Entelegynae</taxon>
        <taxon>Araneoidea</taxon>
        <taxon>Nephilidae</taxon>
        <taxon>Trichonephila</taxon>
    </lineage>
</organism>
<protein>
    <submittedName>
        <fullName evidence="2">Uncharacterized protein</fullName>
    </submittedName>
</protein>
<sequence length="76" mass="8932">MREEKKGIEMRRDRGRREKGQRYGEKVKGRERYMNTKRQNASDTKEMQSHCACFDEIDLCSKLPEAGSPDHSLNEV</sequence>
<dbReference type="AlphaFoldDB" id="A0A8X6VA10"/>
<dbReference type="Proteomes" id="UP000887159">
    <property type="component" value="Unassembled WGS sequence"/>
</dbReference>
<proteinExistence type="predicted"/>
<reference evidence="2" key="1">
    <citation type="submission" date="2020-08" db="EMBL/GenBank/DDBJ databases">
        <title>Multicomponent nature underlies the extraordinary mechanical properties of spider dragline silk.</title>
        <authorList>
            <person name="Kono N."/>
            <person name="Nakamura H."/>
            <person name="Mori M."/>
            <person name="Yoshida Y."/>
            <person name="Ohtoshi R."/>
            <person name="Malay A.D."/>
            <person name="Moran D.A.P."/>
            <person name="Tomita M."/>
            <person name="Numata K."/>
            <person name="Arakawa K."/>
        </authorList>
    </citation>
    <scope>NUCLEOTIDE SEQUENCE</scope>
</reference>
<evidence type="ECO:0000256" key="1">
    <source>
        <dbReference type="SAM" id="MobiDB-lite"/>
    </source>
</evidence>
<evidence type="ECO:0000313" key="2">
    <source>
        <dbReference type="EMBL" id="GFY00353.1"/>
    </source>
</evidence>
<name>A0A8X6VA10_TRICX</name>
<accession>A0A8X6VA10</accession>
<feature type="region of interest" description="Disordered" evidence="1">
    <location>
        <begin position="1"/>
        <end position="25"/>
    </location>
</feature>